<dbReference type="InterPro" id="IPR013087">
    <property type="entry name" value="Znf_C2H2_type"/>
</dbReference>
<keyword evidence="4 7" id="KW-0863">Zinc-finger</keyword>
<dbReference type="PANTHER" id="PTHR16515:SF66">
    <property type="entry name" value="C2H2-TYPE DOMAIN-CONTAINING PROTEIN"/>
    <property type="match status" value="1"/>
</dbReference>
<sequence>MSYFGFKLITHSPESHHNESQTISGQVLDDSFSDPVPLDEETIIPETQLTLVESITSDEEIIPETPQPSPSIKTQLAQDLLGTVEVTIDNNNNNPASKSYVCDICDKTFDRCTSLRRHVVGHTGNGHECHICSKSFYSRYDLTNHVMSHGSEKKFVCTECNKTRGGLNSHKKEHQGNFKYFCDQCGKGFTYKNNFEGHKASHEKTKPFGCPACGNTYRYKSSLARHVCSAKRVDKLSCDECGKKFKSKRYLADHTAAHANPERYQCAGCGKTYKYRPSLYKHKKSYRARLIVMSNTFVLNLKYFLIITLIKRDSVLRFTMFFV</sequence>
<evidence type="ECO:0000256" key="5">
    <source>
        <dbReference type="ARBA" id="ARBA00022833"/>
    </source>
</evidence>
<keyword evidence="10" id="KW-1185">Reference proteome</keyword>
<comment type="subcellular location">
    <subcellularLocation>
        <location evidence="1">Nucleus</location>
    </subcellularLocation>
</comment>
<comment type="caution">
    <text evidence="9">The sequence shown here is derived from an EMBL/GenBank/DDBJ whole genome shotgun (WGS) entry which is preliminary data.</text>
</comment>
<evidence type="ECO:0000259" key="8">
    <source>
        <dbReference type="PROSITE" id="PS50157"/>
    </source>
</evidence>
<keyword evidence="2" id="KW-0479">Metal-binding</keyword>
<keyword evidence="6" id="KW-0539">Nucleus</keyword>
<keyword evidence="5" id="KW-0862">Zinc</keyword>
<dbReference type="Gene3D" id="3.30.160.60">
    <property type="entry name" value="Classic Zinc Finger"/>
    <property type="match status" value="4"/>
</dbReference>
<organism evidence="9 10">
    <name type="scientific">Mytilus galloprovincialis</name>
    <name type="common">Mediterranean mussel</name>
    <dbReference type="NCBI Taxonomy" id="29158"/>
    <lineage>
        <taxon>Eukaryota</taxon>
        <taxon>Metazoa</taxon>
        <taxon>Spiralia</taxon>
        <taxon>Lophotrochozoa</taxon>
        <taxon>Mollusca</taxon>
        <taxon>Bivalvia</taxon>
        <taxon>Autobranchia</taxon>
        <taxon>Pteriomorphia</taxon>
        <taxon>Mytilida</taxon>
        <taxon>Mytiloidea</taxon>
        <taxon>Mytilidae</taxon>
        <taxon>Mytilinae</taxon>
        <taxon>Mytilus</taxon>
    </lineage>
</organism>
<evidence type="ECO:0000313" key="9">
    <source>
        <dbReference type="EMBL" id="VDI61059.1"/>
    </source>
</evidence>
<feature type="domain" description="C2H2-type" evidence="8">
    <location>
        <begin position="264"/>
        <end position="286"/>
    </location>
</feature>
<dbReference type="PROSITE" id="PS00028">
    <property type="entry name" value="ZINC_FINGER_C2H2_1"/>
    <property type="match status" value="4"/>
</dbReference>
<dbReference type="InterPro" id="IPR036236">
    <property type="entry name" value="Znf_C2H2_sf"/>
</dbReference>
<dbReference type="Pfam" id="PF13912">
    <property type="entry name" value="zf-C2H2_6"/>
    <property type="match status" value="1"/>
</dbReference>
<reference evidence="9" key="1">
    <citation type="submission" date="2018-11" db="EMBL/GenBank/DDBJ databases">
        <authorList>
            <person name="Alioto T."/>
            <person name="Alioto T."/>
        </authorList>
    </citation>
    <scope>NUCLEOTIDE SEQUENCE</scope>
</reference>
<evidence type="ECO:0000256" key="3">
    <source>
        <dbReference type="ARBA" id="ARBA00022737"/>
    </source>
</evidence>
<accession>A0A8B6GA76</accession>
<dbReference type="PROSITE" id="PS50157">
    <property type="entry name" value="ZINC_FINGER_C2H2_2"/>
    <property type="match status" value="5"/>
</dbReference>
<dbReference type="GO" id="GO:0005634">
    <property type="term" value="C:nucleus"/>
    <property type="evidence" value="ECO:0007669"/>
    <property type="project" value="UniProtKB-SubCell"/>
</dbReference>
<feature type="domain" description="C2H2-type" evidence="8">
    <location>
        <begin position="236"/>
        <end position="263"/>
    </location>
</feature>
<dbReference type="SUPFAM" id="SSF57667">
    <property type="entry name" value="beta-beta-alpha zinc fingers"/>
    <property type="match status" value="4"/>
</dbReference>
<proteinExistence type="predicted"/>
<dbReference type="InterPro" id="IPR050331">
    <property type="entry name" value="Zinc_finger"/>
</dbReference>
<evidence type="ECO:0000256" key="1">
    <source>
        <dbReference type="ARBA" id="ARBA00004123"/>
    </source>
</evidence>
<dbReference type="AlphaFoldDB" id="A0A8B6GA76"/>
<evidence type="ECO:0000256" key="7">
    <source>
        <dbReference type="PROSITE-ProRule" id="PRU00042"/>
    </source>
</evidence>
<dbReference type="Pfam" id="PF00096">
    <property type="entry name" value="zf-C2H2"/>
    <property type="match status" value="4"/>
</dbReference>
<feature type="domain" description="C2H2-type" evidence="8">
    <location>
        <begin position="180"/>
        <end position="207"/>
    </location>
</feature>
<evidence type="ECO:0000313" key="10">
    <source>
        <dbReference type="Proteomes" id="UP000596742"/>
    </source>
</evidence>
<dbReference type="PANTHER" id="PTHR16515">
    <property type="entry name" value="PR DOMAIN ZINC FINGER PROTEIN"/>
    <property type="match status" value="1"/>
</dbReference>
<dbReference type="SMART" id="SM00355">
    <property type="entry name" value="ZnF_C2H2"/>
    <property type="match status" value="7"/>
</dbReference>
<dbReference type="GO" id="GO:0008270">
    <property type="term" value="F:zinc ion binding"/>
    <property type="evidence" value="ECO:0007669"/>
    <property type="project" value="UniProtKB-KW"/>
</dbReference>
<feature type="domain" description="C2H2-type" evidence="8">
    <location>
        <begin position="127"/>
        <end position="154"/>
    </location>
</feature>
<evidence type="ECO:0000256" key="2">
    <source>
        <dbReference type="ARBA" id="ARBA00022723"/>
    </source>
</evidence>
<dbReference type="EMBL" id="UYJE01008107">
    <property type="protein sequence ID" value="VDI61059.1"/>
    <property type="molecule type" value="Genomic_DNA"/>
</dbReference>
<dbReference type="GO" id="GO:0010468">
    <property type="term" value="P:regulation of gene expression"/>
    <property type="evidence" value="ECO:0007669"/>
    <property type="project" value="TreeGrafter"/>
</dbReference>
<feature type="domain" description="C2H2-type" evidence="8">
    <location>
        <begin position="100"/>
        <end position="127"/>
    </location>
</feature>
<dbReference type="Proteomes" id="UP000596742">
    <property type="component" value="Unassembled WGS sequence"/>
</dbReference>
<evidence type="ECO:0000256" key="6">
    <source>
        <dbReference type="ARBA" id="ARBA00023242"/>
    </source>
</evidence>
<dbReference type="OrthoDB" id="6127988at2759"/>
<gene>
    <name evidence="9" type="ORF">MGAL_10B091967</name>
</gene>
<protein>
    <recommendedName>
        <fullName evidence="8">C2H2-type domain-containing protein</fullName>
    </recommendedName>
</protein>
<keyword evidence="3" id="KW-0677">Repeat</keyword>
<name>A0A8B6GA76_MYTGA</name>
<evidence type="ECO:0000256" key="4">
    <source>
        <dbReference type="ARBA" id="ARBA00022771"/>
    </source>
</evidence>